<dbReference type="InterPro" id="IPR041796">
    <property type="entry name" value="Mre11_N"/>
</dbReference>
<name>A0A850TAY2_9BACT</name>
<evidence type="ECO:0000256" key="1">
    <source>
        <dbReference type="ARBA" id="ARBA00022801"/>
    </source>
</evidence>
<dbReference type="RefSeq" id="WP_178368233.1">
    <property type="nucleotide sequence ID" value="NZ_JACADJ010000112.1"/>
</dbReference>
<dbReference type="InterPro" id="IPR004843">
    <property type="entry name" value="Calcineurin-like_PHP"/>
</dbReference>
<organism evidence="4 5">
    <name type="scientific">Desulfobacter latus</name>
    <dbReference type="NCBI Taxonomy" id="2292"/>
    <lineage>
        <taxon>Bacteria</taxon>
        <taxon>Pseudomonadati</taxon>
        <taxon>Thermodesulfobacteriota</taxon>
        <taxon>Desulfobacteria</taxon>
        <taxon>Desulfobacterales</taxon>
        <taxon>Desulfobacteraceae</taxon>
        <taxon>Desulfobacter</taxon>
    </lineage>
</organism>
<accession>A0A850TAY2</accession>
<dbReference type="AlphaFoldDB" id="A0A850TAY2"/>
<dbReference type="Gene3D" id="3.60.21.10">
    <property type="match status" value="1"/>
</dbReference>
<dbReference type="PANTHER" id="PTHR30337:SF7">
    <property type="entry name" value="PHOSPHOESTERASE"/>
    <property type="match status" value="1"/>
</dbReference>
<keyword evidence="1" id="KW-0378">Hydrolase</keyword>
<feature type="coiled-coil region" evidence="2">
    <location>
        <begin position="256"/>
        <end position="283"/>
    </location>
</feature>
<dbReference type="InterPro" id="IPR029052">
    <property type="entry name" value="Metallo-depent_PP-like"/>
</dbReference>
<dbReference type="EMBL" id="JACADJ010000112">
    <property type="protein sequence ID" value="NWH06782.1"/>
    <property type="molecule type" value="Genomic_DNA"/>
</dbReference>
<dbReference type="PANTHER" id="PTHR30337">
    <property type="entry name" value="COMPONENT OF ATP-DEPENDENT DSDNA EXONUCLEASE"/>
    <property type="match status" value="1"/>
</dbReference>
<dbReference type="GO" id="GO:0016787">
    <property type="term" value="F:hydrolase activity"/>
    <property type="evidence" value="ECO:0007669"/>
    <property type="project" value="UniProtKB-KW"/>
</dbReference>
<keyword evidence="5" id="KW-1185">Reference proteome</keyword>
<reference evidence="4 5" key="1">
    <citation type="submission" date="2020-06" db="EMBL/GenBank/DDBJ databases">
        <title>High-quality draft genome of sulfate reducer Desulfobacter latus type strain AcrS2 isolated from marine sediment.</title>
        <authorList>
            <person name="Hoppe M."/>
            <person name="Larsen C.K."/>
            <person name="Marshall I.P.G."/>
            <person name="Schramm A."/>
            <person name="Marietou A.G."/>
        </authorList>
    </citation>
    <scope>NUCLEOTIDE SEQUENCE [LARGE SCALE GENOMIC DNA]</scope>
    <source>
        <strain evidence="4 5">AcRS2</strain>
    </source>
</reference>
<evidence type="ECO:0000259" key="3">
    <source>
        <dbReference type="Pfam" id="PF00149"/>
    </source>
</evidence>
<dbReference type="InterPro" id="IPR050535">
    <property type="entry name" value="DNA_Repair-Maintenance_Comp"/>
</dbReference>
<gene>
    <name evidence="4" type="ORF">HXW94_17655</name>
</gene>
<dbReference type="InterPro" id="IPR014576">
    <property type="entry name" value="Pesterase_YhaO"/>
</dbReference>
<dbReference type="PIRSF" id="PIRSF033091">
    <property type="entry name" value="Pesterase_YhaO"/>
    <property type="match status" value="1"/>
</dbReference>
<evidence type="ECO:0000313" key="4">
    <source>
        <dbReference type="EMBL" id="NWH06782.1"/>
    </source>
</evidence>
<comment type="caution">
    <text evidence="4">The sequence shown here is derived from an EMBL/GenBank/DDBJ whole genome shotgun (WGS) entry which is preliminary data.</text>
</comment>
<protein>
    <submittedName>
        <fullName evidence="4">Metallophosphoesterase</fullName>
    </submittedName>
</protein>
<evidence type="ECO:0000256" key="2">
    <source>
        <dbReference type="SAM" id="Coils"/>
    </source>
</evidence>
<proteinExistence type="predicted"/>
<evidence type="ECO:0000313" key="5">
    <source>
        <dbReference type="Proteomes" id="UP000553343"/>
    </source>
</evidence>
<dbReference type="SUPFAM" id="SSF56300">
    <property type="entry name" value="Metallo-dependent phosphatases"/>
    <property type="match status" value="1"/>
</dbReference>
<feature type="domain" description="Calcineurin-like phosphoesterase" evidence="3">
    <location>
        <begin position="2"/>
        <end position="197"/>
    </location>
</feature>
<dbReference type="Proteomes" id="UP000553343">
    <property type="component" value="Unassembled WGS sequence"/>
</dbReference>
<sequence>MFKFIHAADIHLDSPLRGLSRYESAPVDAIRDACRRAFKNLVDLAIEEKTAFVLLAGDLYDGDWKDYSTGIFLSRQMGRLNQHDIQVFCVAGNHDAANRMTKALDTPSNMKIFSAGKVETVKLKELSVAIHGRSFKTREVYENLAAGFCQAEQGMFNIGLLHTSLDGREGHAGYAPCSLDDLVSKGYQYWALGHIHKQQIVSEDPFIIFPGCIQGRHIRERGPKGCVVVTVEDETVKKIENIPLDVLRWTQIEIDLTDIEERRDLLEKIRETIEQEQTSAEDRPLAMRIKLAGATKLSDQLAAFPEKLEQRIKALGAEIAGDTLWIERVENKTQGKYDLETTLADDNALGKLLKSIISTPDDIDRIDGLADKIAELRQKVPPQAFGTDTILDLNNAQTITRITQDAKKMLIGRMLSTGGEHEN</sequence>
<dbReference type="Pfam" id="PF00149">
    <property type="entry name" value="Metallophos"/>
    <property type="match status" value="1"/>
</dbReference>
<dbReference type="CDD" id="cd00840">
    <property type="entry name" value="MPP_Mre11_N"/>
    <property type="match status" value="1"/>
</dbReference>
<keyword evidence="2" id="KW-0175">Coiled coil</keyword>